<name>A0A6D2IB72_9BRAS</name>
<organism evidence="2 3">
    <name type="scientific">Microthlaspi erraticum</name>
    <dbReference type="NCBI Taxonomy" id="1685480"/>
    <lineage>
        <taxon>Eukaryota</taxon>
        <taxon>Viridiplantae</taxon>
        <taxon>Streptophyta</taxon>
        <taxon>Embryophyta</taxon>
        <taxon>Tracheophyta</taxon>
        <taxon>Spermatophyta</taxon>
        <taxon>Magnoliopsida</taxon>
        <taxon>eudicotyledons</taxon>
        <taxon>Gunneridae</taxon>
        <taxon>Pentapetalae</taxon>
        <taxon>rosids</taxon>
        <taxon>malvids</taxon>
        <taxon>Brassicales</taxon>
        <taxon>Brassicaceae</taxon>
        <taxon>Coluteocarpeae</taxon>
        <taxon>Microthlaspi</taxon>
    </lineage>
</organism>
<dbReference type="EMBL" id="CACVBM020000865">
    <property type="protein sequence ID" value="CAA7024106.1"/>
    <property type="molecule type" value="Genomic_DNA"/>
</dbReference>
<dbReference type="Pfam" id="PF13456">
    <property type="entry name" value="RVT_3"/>
    <property type="match status" value="1"/>
</dbReference>
<dbReference type="Pfam" id="PF00078">
    <property type="entry name" value="RVT_1"/>
    <property type="match status" value="1"/>
</dbReference>
<dbReference type="Pfam" id="PF13966">
    <property type="entry name" value="zf-RVT"/>
    <property type="match status" value="1"/>
</dbReference>
<dbReference type="InterPro" id="IPR044730">
    <property type="entry name" value="RNase_H-like_dom_plant"/>
</dbReference>
<evidence type="ECO:0000313" key="2">
    <source>
        <dbReference type="EMBL" id="CAA7024106.1"/>
    </source>
</evidence>
<dbReference type="AlphaFoldDB" id="A0A6D2IB72"/>
<dbReference type="CDD" id="cd01650">
    <property type="entry name" value="RT_nLTR_like"/>
    <property type="match status" value="1"/>
</dbReference>
<dbReference type="SUPFAM" id="SSF53098">
    <property type="entry name" value="Ribonuclease H-like"/>
    <property type="match status" value="1"/>
</dbReference>
<dbReference type="Proteomes" id="UP000467841">
    <property type="component" value="Unassembled WGS sequence"/>
</dbReference>
<evidence type="ECO:0000259" key="1">
    <source>
        <dbReference type="PROSITE" id="PS50878"/>
    </source>
</evidence>
<dbReference type="CDD" id="cd06222">
    <property type="entry name" value="RNase_H_like"/>
    <property type="match status" value="1"/>
</dbReference>
<gene>
    <name evidence="2" type="ORF">MERR_LOCUS11341</name>
</gene>
<accession>A0A6D2IB72</accession>
<dbReference type="InterPro" id="IPR012337">
    <property type="entry name" value="RNaseH-like_sf"/>
</dbReference>
<feature type="domain" description="Reverse transcriptase" evidence="1">
    <location>
        <begin position="1"/>
        <end position="234"/>
    </location>
</feature>
<dbReference type="GO" id="GO:0004523">
    <property type="term" value="F:RNA-DNA hybrid ribonuclease activity"/>
    <property type="evidence" value="ECO:0007669"/>
    <property type="project" value="InterPro"/>
</dbReference>
<dbReference type="InterPro" id="IPR026960">
    <property type="entry name" value="RVT-Znf"/>
</dbReference>
<proteinExistence type="predicted"/>
<evidence type="ECO:0000313" key="3">
    <source>
        <dbReference type="Proteomes" id="UP000467841"/>
    </source>
</evidence>
<dbReference type="PROSITE" id="PS50878">
    <property type="entry name" value="RT_POL"/>
    <property type="match status" value="1"/>
</dbReference>
<comment type="caution">
    <text evidence="2">The sequence shown here is derived from an EMBL/GenBank/DDBJ whole genome shotgun (WGS) entry which is preliminary data.</text>
</comment>
<keyword evidence="3" id="KW-1185">Reference proteome</keyword>
<dbReference type="GO" id="GO:0003676">
    <property type="term" value="F:nucleic acid binding"/>
    <property type="evidence" value="ECO:0007669"/>
    <property type="project" value="InterPro"/>
</dbReference>
<reference evidence="2" key="1">
    <citation type="submission" date="2020-01" db="EMBL/GenBank/DDBJ databases">
        <authorList>
            <person name="Mishra B."/>
        </authorList>
    </citation>
    <scope>NUCLEOTIDE SEQUENCE [LARGE SCALE GENOMIC DNA]</scope>
</reference>
<dbReference type="OrthoDB" id="1932527at2759"/>
<dbReference type="InterPro" id="IPR000477">
    <property type="entry name" value="RT_dom"/>
</dbReference>
<protein>
    <recommendedName>
        <fullName evidence="1">Reverse transcriptase domain-containing protein</fullName>
    </recommendedName>
</protein>
<dbReference type="PANTHER" id="PTHR33116:SF70">
    <property type="entry name" value="NON-LTR RETROELEMENT REVERSE TRANSCRIPTASE-LIKE PROTEIN"/>
    <property type="match status" value="1"/>
</dbReference>
<dbReference type="InterPro" id="IPR043502">
    <property type="entry name" value="DNA/RNA_pol_sf"/>
</dbReference>
<dbReference type="SUPFAM" id="SSF56672">
    <property type="entry name" value="DNA/RNA polymerases"/>
    <property type="match status" value="1"/>
</dbReference>
<sequence>MVERLKAVISKLIGPAQASFIPGRLSTDNIVLVQEAVHSMRRKKGPQGWMLLKLDLEKAYDRIRWDFLENTLVAAGLSEKWVRWIMSCVSGPVMNLLWNGEKTEGFSPSRGLRQGDPISPYLFVLCMERLCHMIERSVASKDWKPISLSRGGPKLSHICFADDLILFAEVSVAQVRVLRKVLESFCRASGQKVSLEKPKIFFSSNVSRELEKEISDASGIQSSRDLGKYLGMPVLQKRMNKDTFGETLARVSSRLVGWKSCVLSMAERLTLTKAVLSSIPVHSMSSLMLPQSTLTSLDRISRSFLWGSSPEHRKQHLLSWKAVCLPKKDGGLGIRSSKSMNLALVAKVGCRLLNDETSLWARVVRKKYKVGNLHDRSWLTPKGTWSVLWRGVAKGLREVIVPGHGWAIGDGSQVNFWKDVWLSGKPLLNSALLEPPENVQALSTKDVWRDGEGWDFSIVDPYLPEQSKLEMRAVVLDHVTGAKDHLAWRDSSNGEFSVTSAYELITRDGNPKQNMSLFYDRIWSVVAPERVRLFIWLVSHQVIMTNVERKRRHISYSDVCSVCKGDFETIIHILRDYPAMAGIWNKIVPGRKRQAFFGQSLLVWLYDNLQADVIVANVPWSTTFVMAVWKATEALGLKGGKRPRVERMIGWQGPPVGWLRLNTDGASHGNPGAASAGGVIKDGDGRWIPQLELEVDSEMVAGFLQRGISHSHSLAFLVRLCHGFLSKDWTVRIVHVFREGNRLADGLANLAFSLPLGFHWFDVVPPSPEHVRWEDEIGISHPRDVLVYFFFVLS</sequence>
<dbReference type="InterPro" id="IPR002156">
    <property type="entry name" value="RNaseH_domain"/>
</dbReference>
<dbReference type="PANTHER" id="PTHR33116">
    <property type="entry name" value="REVERSE TRANSCRIPTASE ZINC-BINDING DOMAIN-CONTAINING PROTEIN-RELATED-RELATED"/>
    <property type="match status" value="1"/>
</dbReference>